<dbReference type="PRINTS" id="PR00422">
    <property type="entry name" value="TRANSFERRIN"/>
</dbReference>
<evidence type="ECO:0000313" key="3">
    <source>
        <dbReference type="Proteomes" id="UP001431783"/>
    </source>
</evidence>
<proteinExistence type="predicted"/>
<gene>
    <name evidence="2" type="ORF">WA026_003776</name>
</gene>
<evidence type="ECO:0000259" key="1">
    <source>
        <dbReference type="PROSITE" id="PS51408"/>
    </source>
</evidence>
<dbReference type="CDD" id="cd13529">
    <property type="entry name" value="PBP2_transferrin"/>
    <property type="match status" value="1"/>
</dbReference>
<sequence>MVADNTTHCMDAVHRHFADVVVVDPDLLNLARNSYQLKTLFYETVRDENKYLTVAVSKRNSGFSSLEDLEGTKACFPMYDGVAWNTVAYTLKKNNLLPTCPEIEGMANFFGQSCVPGLVKNESYESLNGNCDEFKGDDGAIRCLLQDVGSVAFVSKNSLKNFISDSTRNKKNATIKDFKIICEDPDSEDCILSWAPVGHAMIRKNTSDLWMKDTLDVFFAIDSLFGKNYKSLTAPFTLFGTFNGKSNLLFHDVTLKFRSQPMSRNLDKMKFEYDQVILEESKCRSSSTTLPILNSLYLVMALYGIQNAFILW</sequence>
<comment type="caution">
    <text evidence="2">The sequence shown here is derived from an EMBL/GenBank/DDBJ whole genome shotgun (WGS) entry which is preliminary data.</text>
</comment>
<dbReference type="PROSITE" id="PS51408">
    <property type="entry name" value="TRANSFERRIN_LIKE_4"/>
    <property type="match status" value="1"/>
</dbReference>
<accession>A0AAW1UFM8</accession>
<keyword evidence="3" id="KW-1185">Reference proteome</keyword>
<dbReference type="EMBL" id="JARQZJ010000061">
    <property type="protein sequence ID" value="KAK9878957.1"/>
    <property type="molecule type" value="Genomic_DNA"/>
</dbReference>
<dbReference type="Proteomes" id="UP001431783">
    <property type="component" value="Unassembled WGS sequence"/>
</dbReference>
<evidence type="ECO:0000313" key="2">
    <source>
        <dbReference type="EMBL" id="KAK9878957.1"/>
    </source>
</evidence>
<feature type="domain" description="Transferrin-like" evidence="1">
    <location>
        <begin position="1"/>
        <end position="282"/>
    </location>
</feature>
<dbReference type="PANTHER" id="PTHR11485">
    <property type="entry name" value="TRANSFERRIN"/>
    <property type="match status" value="1"/>
</dbReference>
<dbReference type="Pfam" id="PF00405">
    <property type="entry name" value="Transferrin"/>
    <property type="match status" value="1"/>
</dbReference>
<organism evidence="2 3">
    <name type="scientific">Henosepilachna vigintioctopunctata</name>
    <dbReference type="NCBI Taxonomy" id="420089"/>
    <lineage>
        <taxon>Eukaryota</taxon>
        <taxon>Metazoa</taxon>
        <taxon>Ecdysozoa</taxon>
        <taxon>Arthropoda</taxon>
        <taxon>Hexapoda</taxon>
        <taxon>Insecta</taxon>
        <taxon>Pterygota</taxon>
        <taxon>Neoptera</taxon>
        <taxon>Endopterygota</taxon>
        <taxon>Coleoptera</taxon>
        <taxon>Polyphaga</taxon>
        <taxon>Cucujiformia</taxon>
        <taxon>Coccinelloidea</taxon>
        <taxon>Coccinellidae</taxon>
        <taxon>Epilachninae</taxon>
        <taxon>Epilachnini</taxon>
        <taxon>Henosepilachna</taxon>
    </lineage>
</organism>
<dbReference type="InterPro" id="IPR001156">
    <property type="entry name" value="Transferrin-like_dom"/>
</dbReference>
<dbReference type="SMART" id="SM00094">
    <property type="entry name" value="TR_FER"/>
    <property type="match status" value="1"/>
</dbReference>
<dbReference type="AlphaFoldDB" id="A0AAW1UFM8"/>
<dbReference type="GO" id="GO:0005785">
    <property type="term" value="C:signal recognition particle receptor complex"/>
    <property type="evidence" value="ECO:0007669"/>
    <property type="project" value="TreeGrafter"/>
</dbReference>
<dbReference type="SUPFAM" id="SSF53850">
    <property type="entry name" value="Periplasmic binding protein-like II"/>
    <property type="match status" value="1"/>
</dbReference>
<dbReference type="Gene3D" id="3.40.190.10">
    <property type="entry name" value="Periplasmic binding protein-like II"/>
    <property type="match status" value="2"/>
</dbReference>
<reference evidence="2 3" key="1">
    <citation type="submission" date="2023-03" db="EMBL/GenBank/DDBJ databases">
        <title>Genome insight into feeding habits of ladybird beetles.</title>
        <authorList>
            <person name="Li H.-S."/>
            <person name="Huang Y.-H."/>
            <person name="Pang H."/>
        </authorList>
    </citation>
    <scope>NUCLEOTIDE SEQUENCE [LARGE SCALE GENOMIC DNA]</scope>
    <source>
        <strain evidence="2">SYSU_2023b</strain>
        <tissue evidence="2">Whole body</tissue>
    </source>
</reference>
<dbReference type="GO" id="GO:0045047">
    <property type="term" value="P:protein targeting to ER"/>
    <property type="evidence" value="ECO:0007669"/>
    <property type="project" value="TreeGrafter"/>
</dbReference>
<name>A0AAW1UFM8_9CUCU</name>
<dbReference type="PANTHER" id="PTHR11485:SF34">
    <property type="entry name" value="SIGNAL RECOGNITION PARTICLE RECEPTOR SUBUNIT BETA"/>
    <property type="match status" value="1"/>
</dbReference>
<protein>
    <recommendedName>
        <fullName evidence="1">Transferrin-like domain-containing protein</fullName>
    </recommendedName>
</protein>